<feature type="region of interest" description="Disordered" evidence="1">
    <location>
        <begin position="83"/>
        <end position="104"/>
    </location>
</feature>
<dbReference type="Proteomes" id="UP000295431">
    <property type="component" value="Unassembled WGS sequence"/>
</dbReference>
<evidence type="ECO:0000256" key="1">
    <source>
        <dbReference type="SAM" id="MobiDB-lite"/>
    </source>
</evidence>
<sequence length="104" mass="11689">MNLNRVPKGLGWNPHLHLGWGGCQNNQRGYVLTRIGKDEMKADFKTLPTVRTPGAEISTKATFVIEDRVPGVNQTYLRPYAQAKTSAQPERDLIQQTIDNETQP</sequence>
<dbReference type="AlphaFoldDB" id="A0A4R4P902"/>
<name>A0A4R4P902_9ACTN</name>
<protein>
    <submittedName>
        <fullName evidence="2">Uncharacterized protein</fullName>
    </submittedName>
</protein>
<evidence type="ECO:0000313" key="2">
    <source>
        <dbReference type="EMBL" id="TDC18314.1"/>
    </source>
</evidence>
<comment type="caution">
    <text evidence="2">The sequence shown here is derived from an EMBL/GenBank/DDBJ whole genome shotgun (WGS) entry which is preliminary data.</text>
</comment>
<dbReference type="PROSITE" id="PS51257">
    <property type="entry name" value="PROKAR_LIPOPROTEIN"/>
    <property type="match status" value="1"/>
</dbReference>
<organism evidence="2 3">
    <name type="scientific">Actinomadura bangladeshensis</name>
    <dbReference type="NCBI Taxonomy" id="453573"/>
    <lineage>
        <taxon>Bacteria</taxon>
        <taxon>Bacillati</taxon>
        <taxon>Actinomycetota</taxon>
        <taxon>Actinomycetes</taxon>
        <taxon>Streptosporangiales</taxon>
        <taxon>Thermomonosporaceae</taxon>
        <taxon>Actinomadura</taxon>
    </lineage>
</organism>
<dbReference type="Gene3D" id="3.60.21.70">
    <property type="entry name" value="PhoD-like phosphatase"/>
    <property type="match status" value="1"/>
</dbReference>
<accession>A0A4R4P902</accession>
<keyword evidence="3" id="KW-1185">Reference proteome</keyword>
<gene>
    <name evidence="2" type="ORF">E1284_06830</name>
</gene>
<dbReference type="InterPro" id="IPR038607">
    <property type="entry name" value="PhoD-like_sf"/>
</dbReference>
<dbReference type="OrthoDB" id="327733at2"/>
<proteinExistence type="predicted"/>
<dbReference type="EMBL" id="SMJW01000021">
    <property type="protein sequence ID" value="TDC18314.1"/>
    <property type="molecule type" value="Genomic_DNA"/>
</dbReference>
<reference evidence="2 3" key="1">
    <citation type="submission" date="2019-03" db="EMBL/GenBank/DDBJ databases">
        <title>Draft genome sequences of novel Actinobacteria.</title>
        <authorList>
            <person name="Sahin N."/>
            <person name="Ay H."/>
            <person name="Saygin H."/>
        </authorList>
    </citation>
    <scope>NUCLEOTIDE SEQUENCE [LARGE SCALE GENOMIC DNA]</scope>
    <source>
        <strain evidence="2 3">DSM 45347</strain>
    </source>
</reference>
<evidence type="ECO:0000313" key="3">
    <source>
        <dbReference type="Proteomes" id="UP000295431"/>
    </source>
</evidence>